<protein>
    <submittedName>
        <fullName evidence="1">Uncharacterized protein</fullName>
    </submittedName>
</protein>
<evidence type="ECO:0000313" key="1">
    <source>
        <dbReference type="EMBL" id="ERI86516.1"/>
    </source>
</evidence>
<accession>U2E2H5</accession>
<dbReference type="HOGENOM" id="CLU_3076899_0_0_10"/>
<name>U2E2H5_9BACE</name>
<dbReference type="AlphaFoldDB" id="U2E2H5"/>
<dbReference type="EMBL" id="AWSV01000053">
    <property type="protein sequence ID" value="ERI86516.1"/>
    <property type="molecule type" value="Genomic_DNA"/>
</dbReference>
<comment type="caution">
    <text evidence="1">The sequence shown here is derived from an EMBL/GenBank/DDBJ whole genome shotgun (WGS) entry which is preliminary data.</text>
</comment>
<dbReference type="Proteomes" id="UP000016496">
    <property type="component" value="Unassembled WGS sequence"/>
</dbReference>
<gene>
    <name evidence="1" type="ORF">HMPREF1981_00886</name>
</gene>
<sequence length="52" mass="5928">MVTRWKRIVNLLGGYCPQTVSKAGSKLLHRLSASVKRQTSLYGKGFYSKKKR</sequence>
<organism evidence="1 2">
    <name type="scientific">Bacteroides pyogenes F0041</name>
    <dbReference type="NCBI Taxonomy" id="1321819"/>
    <lineage>
        <taxon>Bacteria</taxon>
        <taxon>Pseudomonadati</taxon>
        <taxon>Bacteroidota</taxon>
        <taxon>Bacteroidia</taxon>
        <taxon>Bacteroidales</taxon>
        <taxon>Bacteroidaceae</taxon>
        <taxon>Bacteroides</taxon>
    </lineage>
</organism>
<proteinExistence type="predicted"/>
<reference evidence="1 2" key="1">
    <citation type="submission" date="2013-08" db="EMBL/GenBank/DDBJ databases">
        <authorList>
            <person name="Weinstock G."/>
            <person name="Sodergren E."/>
            <person name="Wylie T."/>
            <person name="Fulton L."/>
            <person name="Fulton R."/>
            <person name="Fronick C."/>
            <person name="O'Laughlin M."/>
            <person name="Godfrey J."/>
            <person name="Miner T."/>
            <person name="Herter B."/>
            <person name="Appelbaum E."/>
            <person name="Cordes M."/>
            <person name="Lek S."/>
            <person name="Wollam A."/>
            <person name="Pepin K.H."/>
            <person name="Palsikar V.B."/>
            <person name="Mitreva M."/>
            <person name="Wilson R.K."/>
        </authorList>
    </citation>
    <scope>NUCLEOTIDE SEQUENCE [LARGE SCALE GENOMIC DNA]</scope>
    <source>
        <strain evidence="1 2">F0041</strain>
    </source>
</reference>
<evidence type="ECO:0000313" key="2">
    <source>
        <dbReference type="Proteomes" id="UP000016496"/>
    </source>
</evidence>